<feature type="region of interest" description="Disordered" evidence="1">
    <location>
        <begin position="417"/>
        <end position="438"/>
    </location>
</feature>
<feature type="compositionally biased region" description="Basic and acidic residues" evidence="1">
    <location>
        <begin position="16"/>
        <end position="27"/>
    </location>
</feature>
<reference evidence="3" key="1">
    <citation type="submission" date="2021-01" db="EMBL/GenBank/DDBJ databases">
        <authorList>
            <person name="Lovell J.T."/>
            <person name="Bentley N."/>
            <person name="Bhattarai G."/>
            <person name="Jenkins J.W."/>
            <person name="Sreedasyam A."/>
            <person name="Alarcon Y."/>
            <person name="Bock C."/>
            <person name="Boston L."/>
            <person name="Carlson J."/>
            <person name="Cervantes K."/>
            <person name="Clermont K."/>
            <person name="Krom N."/>
            <person name="Kubenka K."/>
            <person name="Mamidi S."/>
            <person name="Mattison C."/>
            <person name="Monteros M."/>
            <person name="Pisani C."/>
            <person name="Plott C."/>
            <person name="Rajasekar S."/>
            <person name="Rhein H.S."/>
            <person name="Rohla C."/>
            <person name="Song M."/>
            <person name="Hilaire R.S."/>
            <person name="Shu S."/>
            <person name="Wells L."/>
            <person name="Wang X."/>
            <person name="Webber J."/>
            <person name="Heerema R.J."/>
            <person name="Klein P."/>
            <person name="Conner P."/>
            <person name="Grauke L."/>
            <person name="Grimwood J."/>
            <person name="Schmutz J."/>
            <person name="Randall J.J."/>
        </authorList>
    </citation>
    <scope>NUCLEOTIDE SEQUENCE</scope>
    <source>
        <tissue evidence="3">Leaf</tissue>
    </source>
</reference>
<dbReference type="PANTHER" id="PTHR36034">
    <property type="entry name" value="EXPRESSED PROTEIN"/>
    <property type="match status" value="1"/>
</dbReference>
<evidence type="ECO:0000256" key="1">
    <source>
        <dbReference type="SAM" id="MobiDB-lite"/>
    </source>
</evidence>
<feature type="region of interest" description="Disordered" evidence="1">
    <location>
        <begin position="245"/>
        <end position="272"/>
    </location>
</feature>
<keyword evidence="2" id="KW-1133">Transmembrane helix</keyword>
<proteinExistence type="predicted"/>
<gene>
    <name evidence="3" type="ORF">I3842_06G081300</name>
</gene>
<feature type="compositionally biased region" description="Polar residues" evidence="1">
    <location>
        <begin position="257"/>
        <end position="272"/>
    </location>
</feature>
<dbReference type="AlphaFoldDB" id="A0A922JH29"/>
<comment type="caution">
    <text evidence="3">The sequence shown here is derived from an EMBL/GenBank/DDBJ whole genome shotgun (WGS) entry which is preliminary data.</text>
</comment>
<dbReference type="Proteomes" id="UP000811246">
    <property type="component" value="Chromosome 6"/>
</dbReference>
<feature type="compositionally biased region" description="Polar residues" evidence="1">
    <location>
        <begin position="71"/>
        <end position="80"/>
    </location>
</feature>
<feature type="region of interest" description="Disordered" evidence="1">
    <location>
        <begin position="66"/>
        <end position="85"/>
    </location>
</feature>
<protein>
    <submittedName>
        <fullName evidence="3">Uncharacterized protein</fullName>
    </submittedName>
</protein>
<feature type="region of interest" description="Disordered" evidence="1">
    <location>
        <begin position="750"/>
        <end position="770"/>
    </location>
</feature>
<keyword evidence="2" id="KW-0472">Membrane</keyword>
<dbReference type="PANTHER" id="PTHR36034:SF2">
    <property type="entry name" value="EXPRESSED PROTEIN"/>
    <property type="match status" value="1"/>
</dbReference>
<evidence type="ECO:0000256" key="2">
    <source>
        <dbReference type="SAM" id="Phobius"/>
    </source>
</evidence>
<evidence type="ECO:0000313" key="3">
    <source>
        <dbReference type="EMBL" id="KAG6708441.1"/>
    </source>
</evidence>
<feature type="compositionally biased region" description="Basic and acidic residues" evidence="1">
    <location>
        <begin position="176"/>
        <end position="188"/>
    </location>
</feature>
<sequence length="872" mass="94809">MNFLLRPAQSAAAEELSVHESPEDMNYKTKPAATLEGLIAGDPYPQYSTVEDRNGGSIGVEGEIGSVGGQSAESESSSVVKHSDVSEEEGCITIPCGELPDNWNDATDIHSLRKMDRSFVFPGEQVHVLACLSAYKQDTEIITPFKVAAVMSKNGKGQSPMKQNGKMKDGTNSMSEEGKSPDGQDIDKNGERLLKEKIDPVKDVSAGESLLRMEDHKRQTGILLQRFESSNFFVRIAESGESLWSKKSYPEKSSESLGMNGQDSTANGTQKTAKSMSHLNAVIDRGNFDPNISGGVARNFIKCCSLSNGDIVVLLQVNVGVDFLRDPVIEILQFEKSRDRSMSFGSQDNSVSVTQDPSGELLKWLLPLDNTLPPSRPLSPPLISSSGISSSSQKSTFSSSSGSQLFSFGNFRSYSMSSLPQSTTPPPGPLKVSSSKPSFDLEDWDQFSPQTPSKSQKAGDEDLLSFRGVALERERFSVRCGLGGIYIPGRRWRRKLEIIQPVEIHSFVADCNTDDLICVQVKNISPAHTPDIVVYIDAITIVFEEAFKDGPPSSLPIACIEAGNEHSLPNLALRRGEEHSFILRPATSLCKNLKVHGERSSLSSHLQTGNTASSLHLLSNTIEGKKSSSTADQYAIMVSCRCNYTASRLFFKQPTSWRPRISRNFMISVASEMSGHSPCSHGVSQLPVQVLTLQASNLTSEDLTLTVLAPASFTSPPSVVSLNSSPSSPMSPFVGFSEFNGMARLGSAPLVSDDRKENGDGGTRSVSFNEQASPASHVVPGTGMGCTHLWLQSRVPLGCVPSQSTATIKLELLPLTDGIITLDTLRIDVKEKGINLFIFIVCMLMALEKITIIFEFMKKCSSSWMELQLRIF</sequence>
<feature type="transmembrane region" description="Helical" evidence="2">
    <location>
        <begin position="836"/>
        <end position="857"/>
    </location>
</feature>
<evidence type="ECO:0000313" key="4">
    <source>
        <dbReference type="Proteomes" id="UP000811246"/>
    </source>
</evidence>
<dbReference type="EMBL" id="CM031830">
    <property type="protein sequence ID" value="KAG6708442.1"/>
    <property type="molecule type" value="Genomic_DNA"/>
</dbReference>
<accession>A0A922JH29</accession>
<keyword evidence="2" id="KW-0812">Transmembrane</keyword>
<feature type="compositionally biased region" description="Low complexity" evidence="1">
    <location>
        <begin position="381"/>
        <end position="396"/>
    </location>
</feature>
<feature type="region of interest" description="Disordered" evidence="1">
    <location>
        <begin position="154"/>
        <end position="188"/>
    </location>
</feature>
<organism evidence="3 4">
    <name type="scientific">Carya illinoinensis</name>
    <name type="common">Pecan</name>
    <dbReference type="NCBI Taxonomy" id="32201"/>
    <lineage>
        <taxon>Eukaryota</taxon>
        <taxon>Viridiplantae</taxon>
        <taxon>Streptophyta</taxon>
        <taxon>Embryophyta</taxon>
        <taxon>Tracheophyta</taxon>
        <taxon>Spermatophyta</taxon>
        <taxon>Magnoliopsida</taxon>
        <taxon>eudicotyledons</taxon>
        <taxon>Gunneridae</taxon>
        <taxon>Pentapetalae</taxon>
        <taxon>rosids</taxon>
        <taxon>fabids</taxon>
        <taxon>Fagales</taxon>
        <taxon>Juglandaceae</taxon>
        <taxon>Carya</taxon>
    </lineage>
</organism>
<feature type="region of interest" description="Disordered" evidence="1">
    <location>
        <begin position="1"/>
        <end position="27"/>
    </location>
</feature>
<feature type="region of interest" description="Disordered" evidence="1">
    <location>
        <begin position="376"/>
        <end position="396"/>
    </location>
</feature>
<dbReference type="OrthoDB" id="1918650at2759"/>
<dbReference type="EMBL" id="CM031830">
    <property type="protein sequence ID" value="KAG6708441.1"/>
    <property type="molecule type" value="Genomic_DNA"/>
</dbReference>
<name>A0A922JH29_CARIL</name>